<dbReference type="RefSeq" id="WP_231638099.1">
    <property type="nucleotide sequence ID" value="NZ_BBYR01000030.1"/>
</dbReference>
<protein>
    <recommendedName>
        <fullName evidence="5">Glycerate kinase</fullName>
    </recommendedName>
</protein>
<dbReference type="EMBL" id="BBYR01000030">
    <property type="protein sequence ID" value="GAP36004.1"/>
    <property type="molecule type" value="Genomic_DNA"/>
</dbReference>
<evidence type="ECO:0000313" key="3">
    <source>
        <dbReference type="EMBL" id="GAP36004.1"/>
    </source>
</evidence>
<feature type="compositionally biased region" description="Pro residues" evidence="1">
    <location>
        <begin position="131"/>
        <end position="143"/>
    </location>
</feature>
<name>A0A0K8P0D6_PISS1</name>
<evidence type="ECO:0000256" key="2">
    <source>
        <dbReference type="SAM" id="Phobius"/>
    </source>
</evidence>
<keyword evidence="4" id="KW-1185">Reference proteome</keyword>
<gene>
    <name evidence="3" type="ORF">ISF6_1844</name>
</gene>
<proteinExistence type="predicted"/>
<dbReference type="AlphaFoldDB" id="A0A0K8P0D6"/>
<feature type="region of interest" description="Disordered" evidence="1">
    <location>
        <begin position="119"/>
        <end position="143"/>
    </location>
</feature>
<evidence type="ECO:0000313" key="4">
    <source>
        <dbReference type="Proteomes" id="UP000037660"/>
    </source>
</evidence>
<keyword evidence="2" id="KW-0812">Transmembrane</keyword>
<keyword evidence="2" id="KW-1133">Transmembrane helix</keyword>
<reference evidence="3 4" key="2">
    <citation type="journal article" date="2016" name="Science">
        <title>A bacterium that degrades and assimilates poly(ethylene terephthalate).</title>
        <authorList>
            <person name="Yoshida S."/>
            <person name="Hiraga K."/>
            <person name="Takehana T."/>
            <person name="Taniguchi I."/>
            <person name="Yamaji H."/>
            <person name="Maeda Y."/>
            <person name="Toyohara K."/>
            <person name="Miyamoto K."/>
            <person name="Kimura Y."/>
            <person name="Oda K."/>
        </authorList>
    </citation>
    <scope>NUCLEOTIDE SEQUENCE [LARGE SCALE GENOMIC DNA]</scope>
    <source>
        <strain evidence="4">NBRC 110686 / TISTR 2288 / 201-F6</strain>
    </source>
</reference>
<dbReference type="STRING" id="1547922.ISF6_1844"/>
<organism evidence="3 4">
    <name type="scientific">Piscinibacter sakaiensis</name>
    <name type="common">Ideonella sakaiensis</name>
    <dbReference type="NCBI Taxonomy" id="1547922"/>
    <lineage>
        <taxon>Bacteria</taxon>
        <taxon>Pseudomonadati</taxon>
        <taxon>Pseudomonadota</taxon>
        <taxon>Betaproteobacteria</taxon>
        <taxon>Burkholderiales</taxon>
        <taxon>Sphaerotilaceae</taxon>
        <taxon>Piscinibacter</taxon>
    </lineage>
</organism>
<comment type="caution">
    <text evidence="3">The sequence shown here is derived from an EMBL/GenBank/DDBJ whole genome shotgun (WGS) entry which is preliminary data.</text>
</comment>
<accession>A0A0K8P0D6</accession>
<reference evidence="4" key="1">
    <citation type="submission" date="2015-07" db="EMBL/GenBank/DDBJ databases">
        <title>Discovery of a poly(ethylene terephthalate assimilation.</title>
        <authorList>
            <person name="Yoshida S."/>
            <person name="Hiraga K."/>
            <person name="Takehana T."/>
            <person name="Taniguchi I."/>
            <person name="Yamaji H."/>
            <person name="Maeda Y."/>
            <person name="Toyohara K."/>
            <person name="Miyamoto K."/>
            <person name="Kimura Y."/>
            <person name="Oda K."/>
        </authorList>
    </citation>
    <scope>NUCLEOTIDE SEQUENCE [LARGE SCALE GENOMIC DNA]</scope>
    <source>
        <strain evidence="4">NBRC 110686 / TISTR 2288 / 201-F6</strain>
    </source>
</reference>
<evidence type="ECO:0000256" key="1">
    <source>
        <dbReference type="SAM" id="MobiDB-lite"/>
    </source>
</evidence>
<feature type="transmembrane region" description="Helical" evidence="2">
    <location>
        <begin position="6"/>
        <end position="36"/>
    </location>
</feature>
<evidence type="ECO:0008006" key="5">
    <source>
        <dbReference type="Google" id="ProtNLM"/>
    </source>
</evidence>
<keyword evidence="2" id="KW-0472">Membrane</keyword>
<sequence length="143" mass="15611">MTGWLLAAVALAVGFWSYGWQGGVLALSVIVFWLLLQFSRAMRAMRRASESPVGRLRNAVMFQSRLKRGMTMLQIVGQTRSLGQRRPELGDDVWTWTDDGGVGVTLHFERGQLARWTLDRPADGPAEAPVDAPPAPAAPPPAA</sequence>
<dbReference type="Proteomes" id="UP000037660">
    <property type="component" value="Unassembled WGS sequence"/>
</dbReference>